<dbReference type="GO" id="GO:0070772">
    <property type="term" value="C:PAS complex"/>
    <property type="evidence" value="ECO:0007669"/>
    <property type="project" value="InterPro"/>
</dbReference>
<reference evidence="8" key="1">
    <citation type="journal article" date="2011" name="PLoS Biol.">
        <title>Gene gain and loss during evolution of obligate parasitism in the white rust pathogen of Arabidopsis thaliana.</title>
        <authorList>
            <person name="Kemen E."/>
            <person name="Gardiner A."/>
            <person name="Schultz-Larsen T."/>
            <person name="Kemen A.C."/>
            <person name="Balmuth A.L."/>
            <person name="Robert-Seilaniantz A."/>
            <person name="Bailey K."/>
            <person name="Holub E."/>
            <person name="Studholme D.J."/>
            <person name="Maclean D."/>
            <person name="Jones J.D."/>
        </authorList>
    </citation>
    <scope>NUCLEOTIDE SEQUENCE</scope>
</reference>
<feature type="domain" description="Vacuolar protein 14 C-terminal Fig4-binding" evidence="7">
    <location>
        <begin position="538"/>
        <end position="575"/>
    </location>
</feature>
<feature type="repeat" description="HEAT" evidence="5">
    <location>
        <begin position="201"/>
        <end position="237"/>
    </location>
</feature>
<evidence type="ECO:0000256" key="6">
    <source>
        <dbReference type="SAM" id="MobiDB-lite"/>
    </source>
</evidence>
<proteinExistence type="inferred from homology"/>
<protein>
    <submittedName>
        <fullName evidence="8">VAC14 family protein putative</fullName>
    </submittedName>
</protein>
<dbReference type="InterPro" id="IPR016024">
    <property type="entry name" value="ARM-type_fold"/>
</dbReference>
<feature type="compositionally biased region" description="Polar residues" evidence="6">
    <location>
        <begin position="1"/>
        <end position="17"/>
    </location>
</feature>
<keyword evidence="3" id="KW-0677">Repeat</keyword>
<dbReference type="GO" id="GO:0010008">
    <property type="term" value="C:endosome membrane"/>
    <property type="evidence" value="ECO:0007669"/>
    <property type="project" value="TreeGrafter"/>
</dbReference>
<evidence type="ECO:0000256" key="4">
    <source>
        <dbReference type="ARBA" id="ARBA00023136"/>
    </source>
</evidence>
<dbReference type="PROSITE" id="PS50077">
    <property type="entry name" value="HEAT_REPEAT"/>
    <property type="match status" value="1"/>
</dbReference>
<evidence type="ECO:0000313" key="9">
    <source>
        <dbReference type="EMBL" id="CCA24047.1"/>
    </source>
</evidence>
<feature type="region of interest" description="Disordered" evidence="6">
    <location>
        <begin position="1"/>
        <end position="86"/>
    </location>
</feature>
<dbReference type="EMBL" id="FR824255">
    <property type="protein sequence ID" value="CCA23862.1"/>
    <property type="molecule type" value="Genomic_DNA"/>
</dbReference>
<evidence type="ECO:0000256" key="2">
    <source>
        <dbReference type="ARBA" id="ARBA00010225"/>
    </source>
</evidence>
<feature type="domain" description="Vacuolar protein 14 C-terminal Fig4-binding" evidence="7">
    <location>
        <begin position="606"/>
        <end position="766"/>
    </location>
</feature>
<dbReference type="InterPro" id="IPR011989">
    <property type="entry name" value="ARM-like"/>
</dbReference>
<dbReference type="Pfam" id="PF11916">
    <property type="entry name" value="Vac14_Fig4_bd"/>
    <property type="match status" value="2"/>
</dbReference>
<name>F0WRA0_9STRA</name>
<comment type="subcellular location">
    <subcellularLocation>
        <location evidence="1">Endomembrane system</location>
    </subcellularLocation>
</comment>
<feature type="region of interest" description="Disordered" evidence="6">
    <location>
        <begin position="125"/>
        <end position="144"/>
    </location>
</feature>
<evidence type="ECO:0000256" key="5">
    <source>
        <dbReference type="PROSITE-ProRule" id="PRU00103"/>
    </source>
</evidence>
<evidence type="ECO:0000256" key="1">
    <source>
        <dbReference type="ARBA" id="ARBA00004308"/>
    </source>
</evidence>
<feature type="compositionally biased region" description="Polar residues" evidence="6">
    <location>
        <begin position="70"/>
        <end position="86"/>
    </location>
</feature>
<dbReference type="PANTHER" id="PTHR16023:SF0">
    <property type="entry name" value="PROTEIN VAC14 HOMOLOG"/>
    <property type="match status" value="1"/>
</dbReference>
<organism evidence="8">
    <name type="scientific">Albugo laibachii Nc14</name>
    <dbReference type="NCBI Taxonomy" id="890382"/>
    <lineage>
        <taxon>Eukaryota</taxon>
        <taxon>Sar</taxon>
        <taxon>Stramenopiles</taxon>
        <taxon>Oomycota</taxon>
        <taxon>Peronosporomycetes</taxon>
        <taxon>Albuginales</taxon>
        <taxon>Albuginaceae</taxon>
        <taxon>Albugo</taxon>
    </lineage>
</organism>
<dbReference type="SUPFAM" id="SSF48371">
    <property type="entry name" value="ARM repeat"/>
    <property type="match status" value="1"/>
</dbReference>
<evidence type="ECO:0000256" key="3">
    <source>
        <dbReference type="ARBA" id="ARBA00022737"/>
    </source>
</evidence>
<gene>
    <name evidence="8" type="primary">AlNc14C210G8907</name>
    <name evidence="9" type="synonym">AlNc14C219G9076</name>
    <name evidence="8" type="ORF">ALNC14_100060</name>
    <name evidence="9" type="ORF">ALNC14_101910</name>
</gene>
<dbReference type="Pfam" id="PF12755">
    <property type="entry name" value="Vac14_Fab1_bd"/>
    <property type="match status" value="1"/>
</dbReference>
<accession>F0WRA0</accession>
<dbReference type="InterPro" id="IPR026825">
    <property type="entry name" value="Vac14"/>
</dbReference>
<dbReference type="GO" id="GO:0006661">
    <property type="term" value="P:phosphatidylinositol biosynthetic process"/>
    <property type="evidence" value="ECO:0007669"/>
    <property type="project" value="InterPro"/>
</dbReference>
<dbReference type="AlphaFoldDB" id="F0WRA0"/>
<dbReference type="EMBL" id="FR824264">
    <property type="protein sequence ID" value="CCA24047.1"/>
    <property type="molecule type" value="Genomic_DNA"/>
</dbReference>
<comment type="similarity">
    <text evidence="2">Belongs to the VAC14 family.</text>
</comment>
<sequence>MANEATQAASLTAPSKQSKNKAEEEDEISGDKAIEKPNAISLHQSTDANSASVLSPSSNSIRPSSAQASVTSSRPNPSITSYSMQLPLSPTLMRNLGDRSYDKRKGAAMELENLIKQWQEMDDKSGLQSSEITTSPNSRSTINSSVHEFNRNRQRISAVIDLLGKEFACSTNANHRKGGLIGLAATAIGLMHEAHSYLNKLLPPVLHCFDDPESRVRYYACESLYNIAKVARGHILHYFNQIFDGLCKLFADVDVDVKNGANLLDRLVKDIVTESEYFDVDMFIPLLHKYIRMTNPYIRQLLVGWITVLDSVPDIDMLDWLPEFLDGLFNMLSDGNREIRQAADSALAEFLREIKQSTQVEYGRMVDILVHQCQSKERFNRLTAIIWVHEFVNLGREQLVSFYDHLLCAIMHCISDAEHEIRQVAERANEDLLELVKSTKQEMEYLPFMQKLDCELVSDHVPTRMAALRWIAMLLEKAPQEIVSQTNCFLPTLLKTLSDVSDAVVLLDLEVLARISMNKHEFEKVLNAILILFANDRRLLETRGSLIVRKLCVLLDAKRIYMIFAKVLVSMENQKLNSLDKDEGSTLAVAEATDSNVDDENTVTTEAQAIISDSHQFDPEFASVMVQTLNLILLTATELDNLRESLRQSFQSDASMKDIQVFTTLFQSWCYNPVAVFSLCLLAQSYSLSSALISKFAEIDASVGFLMQIDKLVQLLESPIFIHLRLQLLDIEQGYHSDLIRSLYGLLMLLPQSAAFRILRDRLASVTNMATAIGHKIEHSRRLEVTESNSDSDEKAQETPSLVDTKVLLDRFVDVQRNFVSSARKGIPKKTFD</sequence>
<keyword evidence="4" id="KW-0472">Membrane</keyword>
<feature type="compositionally biased region" description="Low complexity" evidence="6">
    <location>
        <begin position="48"/>
        <end position="69"/>
    </location>
</feature>
<dbReference type="PANTHER" id="PTHR16023">
    <property type="entry name" value="TAX1 BINDING PROTEIN-RELATED"/>
    <property type="match status" value="1"/>
</dbReference>
<dbReference type="Gene3D" id="1.25.10.10">
    <property type="entry name" value="Leucine-rich Repeat Variant"/>
    <property type="match status" value="2"/>
</dbReference>
<dbReference type="InterPro" id="IPR021841">
    <property type="entry name" value="VAC14_Fig4p-bd"/>
</dbReference>
<feature type="compositionally biased region" description="Polar residues" evidence="6">
    <location>
        <begin position="126"/>
        <end position="144"/>
    </location>
</feature>
<dbReference type="HOGENOM" id="CLU_007740_0_0_1"/>
<dbReference type="InterPro" id="IPR021133">
    <property type="entry name" value="HEAT_type_2"/>
</dbReference>
<evidence type="ECO:0000259" key="7">
    <source>
        <dbReference type="Pfam" id="PF11916"/>
    </source>
</evidence>
<reference evidence="8" key="2">
    <citation type="submission" date="2011-02" db="EMBL/GenBank/DDBJ databases">
        <authorList>
            <person name="MacLean D."/>
        </authorList>
    </citation>
    <scope>NUCLEOTIDE SEQUENCE</scope>
</reference>
<evidence type="ECO:0000313" key="8">
    <source>
        <dbReference type="EMBL" id="CCA23862.1"/>
    </source>
</evidence>